<dbReference type="Proteomes" id="UP000073816">
    <property type="component" value="Chromosome"/>
</dbReference>
<dbReference type="Pfam" id="PF01261">
    <property type="entry name" value="AP_endonuc_2"/>
    <property type="match status" value="1"/>
</dbReference>
<dbReference type="InterPro" id="IPR036237">
    <property type="entry name" value="Xyl_isomerase-like_sf"/>
</dbReference>
<dbReference type="STRING" id="1727163.AO498_15905"/>
<sequence length="283" mass="31536">MNKIGFNVLAWSAEISENLFPILDRLKTIGYDGAEFFIGGTDEKACRAVGDHCKNIGLEVTTVTVMGPDENPISPDPQVREKAKEKLLGILDRAADLNSQVLCGPYHSAFATFASRAPIEDEYNWSAEVLNSVADHAQKLGVLMTPEALNRFECYLANTMEQLDYLLAKVNHPNVQAMFDTHHANMEEKKLSLAIEKIAPRLGHFHISENDRGTPGSGHVDWNETFATLKKVGYKGWLTIEGFTRNDPAFANSIGVWREFSAPWDMAENGYKLIREIGEKHGL</sequence>
<dbReference type="OrthoDB" id="9801426at2"/>
<evidence type="ECO:0000259" key="1">
    <source>
        <dbReference type="Pfam" id="PF01261"/>
    </source>
</evidence>
<dbReference type="InterPro" id="IPR050312">
    <property type="entry name" value="IolE/XylAMocC-like"/>
</dbReference>
<dbReference type="GO" id="GO:0016853">
    <property type="term" value="F:isomerase activity"/>
    <property type="evidence" value="ECO:0007669"/>
    <property type="project" value="UniProtKB-KW"/>
</dbReference>
<feature type="domain" description="Xylose isomerase-like TIM barrel" evidence="1">
    <location>
        <begin position="23"/>
        <end position="252"/>
    </location>
</feature>
<dbReference type="PATRIC" id="fig|1727163.4.peg.3339"/>
<reference evidence="2 3" key="2">
    <citation type="journal article" date="2016" name="Genome Announc.">
        <title>Complete Genome Sequence of Algoriphagus sp. Strain M8-2, Isolated from a Brackish Lake.</title>
        <authorList>
            <person name="Muraguchi Y."/>
            <person name="Kushimoto K."/>
            <person name="Ohtsubo Y."/>
            <person name="Suzuki T."/>
            <person name="Dohra H."/>
            <person name="Kimbara K."/>
            <person name="Shintani M."/>
        </authorList>
    </citation>
    <scope>NUCLEOTIDE SEQUENCE [LARGE SCALE GENOMIC DNA]</scope>
    <source>
        <strain evidence="2 3">M8-2</strain>
    </source>
</reference>
<dbReference type="SUPFAM" id="SSF51658">
    <property type="entry name" value="Xylose isomerase-like"/>
    <property type="match status" value="1"/>
</dbReference>
<accession>A0A142ES34</accession>
<dbReference type="AlphaFoldDB" id="A0A142ES34"/>
<gene>
    <name evidence="2" type="ORF">AO498_15905</name>
</gene>
<dbReference type="PANTHER" id="PTHR12110">
    <property type="entry name" value="HYDROXYPYRUVATE ISOMERASE"/>
    <property type="match status" value="1"/>
</dbReference>
<dbReference type="KEGG" id="alm:AO498_15905"/>
<organism evidence="2 3">
    <name type="scientific">Algoriphagus sanaruensis</name>
    <dbReference type="NCBI Taxonomy" id="1727163"/>
    <lineage>
        <taxon>Bacteria</taxon>
        <taxon>Pseudomonadati</taxon>
        <taxon>Bacteroidota</taxon>
        <taxon>Cytophagia</taxon>
        <taxon>Cytophagales</taxon>
        <taxon>Cyclobacteriaceae</taxon>
        <taxon>Algoriphagus</taxon>
    </lineage>
</organism>
<proteinExistence type="predicted"/>
<name>A0A142ES34_9BACT</name>
<dbReference type="InterPro" id="IPR013022">
    <property type="entry name" value="Xyl_isomerase-like_TIM-brl"/>
</dbReference>
<evidence type="ECO:0000313" key="2">
    <source>
        <dbReference type="EMBL" id="AMQ57939.1"/>
    </source>
</evidence>
<dbReference type="EMBL" id="CP012836">
    <property type="protein sequence ID" value="AMQ57939.1"/>
    <property type="molecule type" value="Genomic_DNA"/>
</dbReference>
<keyword evidence="2" id="KW-0413">Isomerase</keyword>
<keyword evidence="3" id="KW-1185">Reference proteome</keyword>
<protein>
    <submittedName>
        <fullName evidence="2">Xylose isomerase</fullName>
    </submittedName>
</protein>
<dbReference type="Gene3D" id="3.20.20.150">
    <property type="entry name" value="Divalent-metal-dependent TIM barrel enzymes"/>
    <property type="match status" value="1"/>
</dbReference>
<dbReference type="RefSeq" id="WP_067550592.1">
    <property type="nucleotide sequence ID" value="NZ_CP012836.1"/>
</dbReference>
<evidence type="ECO:0000313" key="3">
    <source>
        <dbReference type="Proteomes" id="UP000073816"/>
    </source>
</evidence>
<reference evidence="3" key="1">
    <citation type="submission" date="2015-09" db="EMBL/GenBank/DDBJ databases">
        <title>Complete sequence of Algoriphagus sp. M8-2.</title>
        <authorList>
            <person name="Shintani M."/>
        </authorList>
    </citation>
    <scope>NUCLEOTIDE SEQUENCE [LARGE SCALE GENOMIC DNA]</scope>
    <source>
        <strain evidence="3">M8-2</strain>
    </source>
</reference>